<dbReference type="EMBL" id="RCHI01000003">
    <property type="protein sequence ID" value="RLL71892.1"/>
    <property type="molecule type" value="Genomic_DNA"/>
</dbReference>
<dbReference type="RefSeq" id="WP_113901036.1">
    <property type="nucleotide sequence ID" value="NZ_RCHI01000003.1"/>
</dbReference>
<accession>A0A421BUA3</accession>
<reference evidence="3 4" key="1">
    <citation type="submission" date="2018-10" db="EMBL/GenBank/DDBJ databases">
        <title>Rhodobacter sp . BO-81.</title>
        <authorList>
            <person name="Im W.T."/>
        </authorList>
    </citation>
    <scope>NUCLEOTIDE SEQUENCE [LARGE SCALE GENOMIC DNA]</scope>
    <source>
        <strain evidence="3 4">BO-81</strain>
    </source>
</reference>
<feature type="signal peptide" evidence="1">
    <location>
        <begin position="1"/>
        <end position="18"/>
    </location>
</feature>
<feature type="chain" id="PRO_5019037289" evidence="1">
    <location>
        <begin position="19"/>
        <end position="157"/>
    </location>
</feature>
<dbReference type="Pfam" id="PF07007">
    <property type="entry name" value="LprI"/>
    <property type="match status" value="1"/>
</dbReference>
<dbReference type="InterPro" id="IPR009739">
    <property type="entry name" value="LprI-like_N"/>
</dbReference>
<keyword evidence="4" id="KW-1185">Reference proteome</keyword>
<feature type="domain" description="Lysozyme inhibitor LprI-like N-terminal" evidence="2">
    <location>
        <begin position="57"/>
        <end position="150"/>
    </location>
</feature>
<evidence type="ECO:0000313" key="3">
    <source>
        <dbReference type="EMBL" id="RLL71892.1"/>
    </source>
</evidence>
<evidence type="ECO:0000259" key="2">
    <source>
        <dbReference type="Pfam" id="PF07007"/>
    </source>
</evidence>
<proteinExistence type="predicted"/>
<dbReference type="Proteomes" id="UP000279673">
    <property type="component" value="Unassembled WGS sequence"/>
</dbReference>
<dbReference type="AlphaFoldDB" id="A0A421BUA3"/>
<dbReference type="Gene3D" id="1.20.1270.180">
    <property type="match status" value="1"/>
</dbReference>
<evidence type="ECO:0000313" key="4">
    <source>
        <dbReference type="Proteomes" id="UP000279673"/>
    </source>
</evidence>
<sequence length="157" mass="16435">MRSMLAAVLALTPALAAAQDLPPSATEGLEETVRACFADYNPYAGGPSCLGQAAQGCTAAAGDTTVAIVACIGAETLVWDDLLNTEYKARRAELTAPGLNDKLLAAQRAWIAFRDAECGLEVARWGDASASRIVGANCMMEMTAARAAQLRDKKAQE</sequence>
<dbReference type="PANTHER" id="PTHR39176:SF1">
    <property type="entry name" value="PERIPLASMIC PROTEIN"/>
    <property type="match status" value="1"/>
</dbReference>
<keyword evidence="1" id="KW-0732">Signal</keyword>
<name>A0A421BUA3_9RHOB</name>
<comment type="caution">
    <text evidence="3">The sequence shown here is derived from an EMBL/GenBank/DDBJ whole genome shotgun (WGS) entry which is preliminary data.</text>
</comment>
<protein>
    <submittedName>
        <fullName evidence="3">DUF1311 domain-containing protein</fullName>
    </submittedName>
</protein>
<evidence type="ECO:0000256" key="1">
    <source>
        <dbReference type="SAM" id="SignalP"/>
    </source>
</evidence>
<gene>
    <name evidence="3" type="ORF">DYS74_04580</name>
</gene>
<dbReference type="PANTHER" id="PTHR39176">
    <property type="entry name" value="PERIPLASMIC PROTEIN-RELATED"/>
    <property type="match status" value="1"/>
</dbReference>
<organism evidence="3 4">
    <name type="scientific">Paenirhodobacter hankyongi</name>
    <dbReference type="NCBI Taxonomy" id="2294033"/>
    <lineage>
        <taxon>Bacteria</taxon>
        <taxon>Pseudomonadati</taxon>
        <taxon>Pseudomonadota</taxon>
        <taxon>Alphaproteobacteria</taxon>
        <taxon>Rhodobacterales</taxon>
        <taxon>Rhodobacter group</taxon>
        <taxon>Paenirhodobacter</taxon>
    </lineage>
</organism>